<evidence type="ECO:0000313" key="3">
    <source>
        <dbReference type="EMBL" id="AUX20345.1"/>
    </source>
</evidence>
<feature type="region of interest" description="Disordered" evidence="1">
    <location>
        <begin position="79"/>
        <end position="122"/>
    </location>
</feature>
<dbReference type="Proteomes" id="UP000295781">
    <property type="component" value="Chromosome"/>
</dbReference>
<dbReference type="InterPro" id="IPR000073">
    <property type="entry name" value="AB_hydrolase_1"/>
</dbReference>
<dbReference type="EMBL" id="CP012670">
    <property type="protein sequence ID" value="AUX20345.1"/>
    <property type="molecule type" value="Genomic_DNA"/>
</dbReference>
<feature type="domain" description="AB hydrolase-1" evidence="2">
    <location>
        <begin position="150"/>
        <end position="398"/>
    </location>
</feature>
<protein>
    <recommendedName>
        <fullName evidence="2">AB hydrolase-1 domain-containing protein</fullName>
    </recommendedName>
</protein>
<dbReference type="InterPro" id="IPR051340">
    <property type="entry name" value="Haloalkane_dehalogenase"/>
</dbReference>
<dbReference type="AlphaFoldDB" id="A0A4P2PUB3"/>
<dbReference type="PANTHER" id="PTHR42977">
    <property type="entry name" value="HYDROLASE-RELATED"/>
    <property type="match status" value="1"/>
</dbReference>
<accession>A0A4P2PUB3</accession>
<dbReference type="PRINTS" id="PR00412">
    <property type="entry name" value="EPOXHYDRLASE"/>
</dbReference>
<gene>
    <name evidence="3" type="ORF">SOCEGT47_008130</name>
</gene>
<dbReference type="SUPFAM" id="SSF53474">
    <property type="entry name" value="alpha/beta-Hydrolases"/>
    <property type="match status" value="1"/>
</dbReference>
<dbReference type="InterPro" id="IPR000639">
    <property type="entry name" value="Epox_hydrolase-like"/>
</dbReference>
<dbReference type="PANTHER" id="PTHR42977:SF1">
    <property type="entry name" value="BLR6576 PROTEIN"/>
    <property type="match status" value="1"/>
</dbReference>
<dbReference type="RefSeq" id="WP_242515859.1">
    <property type="nucleotide sequence ID" value="NZ_CP012670.1"/>
</dbReference>
<dbReference type="PRINTS" id="PR00111">
    <property type="entry name" value="ABHYDROLASE"/>
</dbReference>
<name>A0A4P2PUB3_SORCE</name>
<evidence type="ECO:0000259" key="2">
    <source>
        <dbReference type="Pfam" id="PF00561"/>
    </source>
</evidence>
<dbReference type="GO" id="GO:0004301">
    <property type="term" value="F:epoxide hydrolase activity"/>
    <property type="evidence" value="ECO:0007669"/>
    <property type="project" value="TreeGrafter"/>
</dbReference>
<reference evidence="3 4" key="1">
    <citation type="submission" date="2015-09" db="EMBL/GenBank/DDBJ databases">
        <title>Sorangium comparison.</title>
        <authorList>
            <person name="Zaburannyi N."/>
            <person name="Bunk B."/>
            <person name="Overmann J."/>
            <person name="Mueller R."/>
        </authorList>
    </citation>
    <scope>NUCLEOTIDE SEQUENCE [LARGE SCALE GENOMIC DNA]</scope>
    <source>
        <strain evidence="3 4">So ceGT47</strain>
    </source>
</reference>
<evidence type="ECO:0000256" key="1">
    <source>
        <dbReference type="SAM" id="MobiDB-lite"/>
    </source>
</evidence>
<dbReference type="Gene3D" id="3.40.50.1820">
    <property type="entry name" value="alpha/beta hydrolase"/>
    <property type="match status" value="1"/>
</dbReference>
<sequence>MRREGSVNVGPGRSAVRSREVDPARTGDMGAAQGTAGLAEAAAGRRSGLARLGRAVGGLASAALVAALAGCATPALAPGSHAAAPGSHAAAPGSHAAAPGSASAPADAHAGDRAPAAAPDAVWPDKTRYRTVEVRGRRIFYREAGRRDRPVLLLLHGFPSSSHEYRELIPLLSGRYRVVAPDYPGSGYSDRPSPSEVTYTFDFLAEHITGFTEALGLTRYVIYMHDFGGPVGFRVAMAHPERLRGLVVQNANAYVDGLSEALREGIQHAHEDRSPATAAVVAQLVSAAGVKEEQYLRHVPAAQRERVSPDAWTHDLAFLATPEDRAIQVQLLQDYQTNVNAYPSWQAFLRARKPPTLIVWGRDDADFIRAGAKAYLRDLPDAELHLLDAGHFAVEERPVEIAQHITRFMERLPR</sequence>
<evidence type="ECO:0000313" key="4">
    <source>
        <dbReference type="Proteomes" id="UP000295781"/>
    </source>
</evidence>
<feature type="compositionally biased region" description="Low complexity" evidence="1">
    <location>
        <begin position="79"/>
        <end position="121"/>
    </location>
</feature>
<dbReference type="Pfam" id="PF00561">
    <property type="entry name" value="Abhydrolase_1"/>
    <property type="match status" value="1"/>
</dbReference>
<feature type="region of interest" description="Disordered" evidence="1">
    <location>
        <begin position="1"/>
        <end position="33"/>
    </location>
</feature>
<organism evidence="3 4">
    <name type="scientific">Sorangium cellulosum</name>
    <name type="common">Polyangium cellulosum</name>
    <dbReference type="NCBI Taxonomy" id="56"/>
    <lineage>
        <taxon>Bacteria</taxon>
        <taxon>Pseudomonadati</taxon>
        <taxon>Myxococcota</taxon>
        <taxon>Polyangia</taxon>
        <taxon>Polyangiales</taxon>
        <taxon>Polyangiaceae</taxon>
        <taxon>Sorangium</taxon>
    </lineage>
</organism>
<dbReference type="InterPro" id="IPR029058">
    <property type="entry name" value="AB_hydrolase_fold"/>
</dbReference>
<proteinExistence type="predicted"/>